<name>A0A810QCS5_9FIRM</name>
<dbReference type="InterPro" id="IPR012441">
    <property type="entry name" value="DUF1643"/>
</dbReference>
<proteinExistence type="predicted"/>
<evidence type="ECO:0000313" key="1">
    <source>
        <dbReference type="EMBL" id="BCK82333.1"/>
    </source>
</evidence>
<dbReference type="AlphaFoldDB" id="A0A810QCS5"/>
<dbReference type="RefSeq" id="WP_213540865.1">
    <property type="nucleotide sequence ID" value="NZ_AP023418.1"/>
</dbReference>
<protein>
    <recommendedName>
        <fullName evidence="3">DUF1643 domain-containing protein</fullName>
    </recommendedName>
</protein>
<dbReference type="Proteomes" id="UP000681035">
    <property type="component" value="Chromosome"/>
</dbReference>
<dbReference type="KEGG" id="vcop:MM50RIKEN_20960"/>
<evidence type="ECO:0008006" key="3">
    <source>
        <dbReference type="Google" id="ProtNLM"/>
    </source>
</evidence>
<evidence type="ECO:0000313" key="2">
    <source>
        <dbReference type="Proteomes" id="UP000681035"/>
    </source>
</evidence>
<accession>A0A810QCS5</accession>
<sequence length="219" mass="24759">MAHIPTVDIRQLGDISFDRQLELARQPNRDYDVDRWLFVPNTYTEYRYILGTRGEKPLICVGINPSTARPGALDPTLKSVERIARNSGFDSFIMFNVYAQRATSPDDMERTCNPELHRENMRAFAYILSRTPDPVVWAAWGTIIEKRDYLWPCLRDMIALGEAAGARWVTCGKRSAAGHPHHPLYLRADAVPEPFDVAAYAAAGETRAAAAARGRRRRI</sequence>
<keyword evidence="2" id="KW-1185">Reference proteome</keyword>
<gene>
    <name evidence="1" type="ORF">MM50RIKEN_20960</name>
</gene>
<dbReference type="EMBL" id="AP023418">
    <property type="protein sequence ID" value="BCK82333.1"/>
    <property type="molecule type" value="Genomic_DNA"/>
</dbReference>
<organism evidence="1 2">
    <name type="scientific">Vescimonas coprocola</name>
    <dbReference type="NCBI Taxonomy" id="2714355"/>
    <lineage>
        <taxon>Bacteria</taxon>
        <taxon>Bacillati</taxon>
        <taxon>Bacillota</taxon>
        <taxon>Clostridia</taxon>
        <taxon>Eubacteriales</taxon>
        <taxon>Oscillospiraceae</taxon>
        <taxon>Vescimonas</taxon>
    </lineage>
</organism>
<reference evidence="1" key="1">
    <citation type="submission" date="2020-09" db="EMBL/GenBank/DDBJ databases">
        <title>New species isolated from human feces.</title>
        <authorList>
            <person name="Kitahara M."/>
            <person name="Shigeno Y."/>
            <person name="Shime M."/>
            <person name="Matsumoto Y."/>
            <person name="Nakamura S."/>
            <person name="Motooka D."/>
            <person name="Fukuoka S."/>
            <person name="Nishikawa H."/>
            <person name="Benno Y."/>
        </authorList>
    </citation>
    <scope>NUCLEOTIDE SEQUENCE</scope>
    <source>
        <strain evidence="1">MM50</strain>
    </source>
</reference>
<dbReference type="Pfam" id="PF07799">
    <property type="entry name" value="DUF1643"/>
    <property type="match status" value="1"/>
</dbReference>